<evidence type="ECO:0000313" key="7">
    <source>
        <dbReference type="Proteomes" id="UP000807306"/>
    </source>
</evidence>
<sequence>MSLGYRRWKGKARAVESRDEGPGGTDGIVLPLELAGSGVYDGAYTLPVKFGAKNQQFSLQIDTGSSDLWVASSSCSTSSCQLTNGRLYDPSNSRPTDVNFEIPYLEGSAAGPVVWDQVTIGGYSIENQAFAAANNVQAEPLAPNFSGILGLALPLNSIIAKDIPPVTSNDPDGAAWASNLFSITPTENAPSARFLSISLSRPGSDQIPALLGIGRHPSSVVPDPSQIKYSSLVGDQNGVLFWKVNVRAITVYVNSVPMHINVGRAGNGGAFPSAVLDTGVPLILTTSTVANAIYGAIGINPASDGKYYVPCTTPLNMTFTIDSRPEIPIHPLDLTAEPPDDYKSESCIGLIQAADGALGRPDSTIGDMILGVPFMRNVYTVLAYTAPDKDGNFAPVPSDDASTGTIKTSADNTSSIAISHINPRLGLLSLTDPKRALDEFNTVRVLNQPISSSGVNSGSTSHTGNTINVGGAKISVGVVVLIGVLSFFALCAALFFGRWLMMRRRFKKASMENGSETAFGVIDKKTAYMLARRASGNLGPGGGALSEDELRDLKYREYMKRDRLESTMDSEKTMTAMDSATSKKDGHKPGDEFGFRRSKASGGDEEEPWDPATAIASGWGGDATLVGSRGANRGVETSADVATPLVSDQDRNTPPASPELLGFNHRHQYSDSDPSQSLSSPHRPQKSVDVPLLSAQHHHNGSSGPATVLPEETSTSRPPFLPSESFHSNNSRYSDHYPDELGRQEDSSQVGMAGVGTASRTSRVVGMDTSFRDNHRVPSLSFNRDNMMPMSSSGAAVGVAVGNSIPNSSIPRTSLNSRNR</sequence>
<dbReference type="Gene3D" id="2.40.70.10">
    <property type="entry name" value="Acid Proteases"/>
    <property type="match status" value="2"/>
</dbReference>
<keyword evidence="4" id="KW-0812">Transmembrane</keyword>
<evidence type="ECO:0000256" key="2">
    <source>
        <dbReference type="PIRSR" id="PIRSR601461-1"/>
    </source>
</evidence>
<feature type="domain" description="Peptidase A1" evidence="5">
    <location>
        <begin position="44"/>
        <end position="394"/>
    </location>
</feature>
<dbReference type="CDD" id="cd05471">
    <property type="entry name" value="pepsin_like"/>
    <property type="match status" value="1"/>
</dbReference>
<dbReference type="PROSITE" id="PS51767">
    <property type="entry name" value="PEPTIDASE_A1"/>
    <property type="match status" value="1"/>
</dbReference>
<keyword evidence="4" id="KW-0472">Membrane</keyword>
<dbReference type="AlphaFoldDB" id="A0A9P6EN61"/>
<dbReference type="EMBL" id="MU157832">
    <property type="protein sequence ID" value="KAF9532215.1"/>
    <property type="molecule type" value="Genomic_DNA"/>
</dbReference>
<dbReference type="InterPro" id="IPR033121">
    <property type="entry name" value="PEPTIDASE_A1"/>
</dbReference>
<name>A0A9P6EN61_9AGAR</name>
<feature type="active site" evidence="2">
    <location>
        <position position="62"/>
    </location>
</feature>
<evidence type="ECO:0000313" key="6">
    <source>
        <dbReference type="EMBL" id="KAF9532215.1"/>
    </source>
</evidence>
<evidence type="ECO:0000256" key="3">
    <source>
        <dbReference type="SAM" id="MobiDB-lite"/>
    </source>
</evidence>
<feature type="compositionally biased region" description="Low complexity" evidence="3">
    <location>
        <begin position="671"/>
        <end position="681"/>
    </location>
</feature>
<keyword evidence="7" id="KW-1185">Reference proteome</keyword>
<feature type="region of interest" description="Disordered" evidence="3">
    <location>
        <begin position="564"/>
        <end position="750"/>
    </location>
</feature>
<comment type="caution">
    <text evidence="6">The sequence shown here is derived from an EMBL/GenBank/DDBJ whole genome shotgun (WGS) entry which is preliminary data.</text>
</comment>
<dbReference type="SUPFAM" id="SSF50630">
    <property type="entry name" value="Acid proteases"/>
    <property type="match status" value="1"/>
</dbReference>
<dbReference type="InterPro" id="IPR001461">
    <property type="entry name" value="Aspartic_peptidase_A1"/>
</dbReference>
<evidence type="ECO:0000259" key="5">
    <source>
        <dbReference type="PROSITE" id="PS51767"/>
    </source>
</evidence>
<dbReference type="InterPro" id="IPR034164">
    <property type="entry name" value="Pepsin-like_dom"/>
</dbReference>
<dbReference type="InterPro" id="IPR021109">
    <property type="entry name" value="Peptidase_aspartic_dom_sf"/>
</dbReference>
<evidence type="ECO:0000256" key="1">
    <source>
        <dbReference type="ARBA" id="ARBA00007447"/>
    </source>
</evidence>
<proteinExistence type="inferred from homology"/>
<feature type="compositionally biased region" description="Basic and acidic residues" evidence="3">
    <location>
        <begin position="581"/>
        <end position="595"/>
    </location>
</feature>
<dbReference type="PANTHER" id="PTHR47966">
    <property type="entry name" value="BETA-SITE APP-CLEAVING ENZYME, ISOFORM A-RELATED"/>
    <property type="match status" value="1"/>
</dbReference>
<dbReference type="OrthoDB" id="2747330at2759"/>
<evidence type="ECO:0000256" key="4">
    <source>
        <dbReference type="SAM" id="Phobius"/>
    </source>
</evidence>
<protein>
    <submittedName>
        <fullName evidence="6">Aspartic peptidase domain-containing protein</fullName>
    </submittedName>
</protein>
<dbReference type="Pfam" id="PF00026">
    <property type="entry name" value="Asp"/>
    <property type="match status" value="1"/>
</dbReference>
<organism evidence="6 7">
    <name type="scientific">Crepidotus variabilis</name>
    <dbReference type="NCBI Taxonomy" id="179855"/>
    <lineage>
        <taxon>Eukaryota</taxon>
        <taxon>Fungi</taxon>
        <taxon>Dikarya</taxon>
        <taxon>Basidiomycota</taxon>
        <taxon>Agaricomycotina</taxon>
        <taxon>Agaricomycetes</taxon>
        <taxon>Agaricomycetidae</taxon>
        <taxon>Agaricales</taxon>
        <taxon>Agaricineae</taxon>
        <taxon>Crepidotaceae</taxon>
        <taxon>Crepidotus</taxon>
    </lineage>
</organism>
<feature type="active site" evidence="2">
    <location>
        <position position="277"/>
    </location>
</feature>
<accession>A0A9P6EN61</accession>
<dbReference type="PRINTS" id="PR00792">
    <property type="entry name" value="PEPSIN"/>
</dbReference>
<gene>
    <name evidence="6" type="ORF">CPB83DRAFT_847438</name>
</gene>
<comment type="similarity">
    <text evidence="1">Belongs to the peptidase A1 family.</text>
</comment>
<dbReference type="PANTHER" id="PTHR47966:SF57">
    <property type="entry name" value="PEPTIDASE A1 DOMAIN-CONTAINING PROTEIN"/>
    <property type="match status" value="1"/>
</dbReference>
<feature type="compositionally biased region" description="Basic and acidic residues" evidence="3">
    <location>
        <begin position="733"/>
        <end position="746"/>
    </location>
</feature>
<reference evidence="6" key="1">
    <citation type="submission" date="2020-11" db="EMBL/GenBank/DDBJ databases">
        <authorList>
            <consortium name="DOE Joint Genome Institute"/>
            <person name="Ahrendt S."/>
            <person name="Riley R."/>
            <person name="Andreopoulos W."/>
            <person name="Labutti K."/>
            <person name="Pangilinan J."/>
            <person name="Ruiz-Duenas F.J."/>
            <person name="Barrasa J.M."/>
            <person name="Sanchez-Garcia M."/>
            <person name="Camarero S."/>
            <person name="Miyauchi S."/>
            <person name="Serrano A."/>
            <person name="Linde D."/>
            <person name="Babiker R."/>
            <person name="Drula E."/>
            <person name="Ayuso-Fernandez I."/>
            <person name="Pacheco R."/>
            <person name="Padilla G."/>
            <person name="Ferreira P."/>
            <person name="Barriuso J."/>
            <person name="Kellner H."/>
            <person name="Castanera R."/>
            <person name="Alfaro M."/>
            <person name="Ramirez L."/>
            <person name="Pisabarro A.G."/>
            <person name="Kuo A."/>
            <person name="Tritt A."/>
            <person name="Lipzen A."/>
            <person name="He G."/>
            <person name="Yan M."/>
            <person name="Ng V."/>
            <person name="Cullen D."/>
            <person name="Martin F."/>
            <person name="Rosso M.-N."/>
            <person name="Henrissat B."/>
            <person name="Hibbett D."/>
            <person name="Martinez A.T."/>
            <person name="Grigoriev I.V."/>
        </authorList>
    </citation>
    <scope>NUCLEOTIDE SEQUENCE</scope>
    <source>
        <strain evidence="6">CBS 506.95</strain>
    </source>
</reference>
<dbReference type="GO" id="GO:0006508">
    <property type="term" value="P:proteolysis"/>
    <property type="evidence" value="ECO:0007669"/>
    <property type="project" value="InterPro"/>
</dbReference>
<keyword evidence="4" id="KW-1133">Transmembrane helix</keyword>
<dbReference type="GO" id="GO:0004190">
    <property type="term" value="F:aspartic-type endopeptidase activity"/>
    <property type="evidence" value="ECO:0007669"/>
    <property type="project" value="InterPro"/>
</dbReference>
<dbReference type="Proteomes" id="UP000807306">
    <property type="component" value="Unassembled WGS sequence"/>
</dbReference>
<feature type="transmembrane region" description="Helical" evidence="4">
    <location>
        <begin position="474"/>
        <end position="501"/>
    </location>
</feature>